<feature type="compositionally biased region" description="Basic residues" evidence="1">
    <location>
        <begin position="107"/>
        <end position="118"/>
    </location>
</feature>
<feature type="compositionally biased region" description="Basic and acidic residues" evidence="1">
    <location>
        <begin position="355"/>
        <end position="374"/>
    </location>
</feature>
<sequence>MENQGRFSDSDDDFELPEDRRMTRVLSPDEIQYPNSDDDTYLENAHPRQNSPRPESMCKALEGMTSEQVQELLHKLHISDESSQDEAIPTEKENVVEQTDGKDQVKLKKKKAPAKKVTKGNTKNNKTEFSDQSAEQIELPPVENVALEETKTKKTKRGKKDIAAPENVSVPASDHNITSKVDKKDVDEEINMKSKKKVTKSKQNSAKEIGSEDHSVLPPKEESNSQNEDNKQESENGNKTKKTTKKGKQTENVHADEPKEDDKKQQNTKVVANNGEKEKPGRLLKKSKDEPPVENEVENASEGKKIGENKLTKQAKGKQKNAMEVLKGNNEPKEKESDSIIAGEPNKGRAKRNAKKETKDLEVDELEQVKEVQKSKKKVNSKQKENEDPDKNEPKSKPAPKTNSAKEKKIPTNKKEDKIKEVQKSKKKVNSKQKENEDPDKNEPKSKPA</sequence>
<dbReference type="EMBL" id="GECU01030328">
    <property type="protein sequence ID" value="JAS77378.1"/>
    <property type="molecule type" value="Transcribed_RNA"/>
</dbReference>
<feature type="compositionally biased region" description="Basic and acidic residues" evidence="1">
    <location>
        <begin position="382"/>
        <end position="396"/>
    </location>
</feature>
<feature type="compositionally biased region" description="Basic and acidic residues" evidence="1">
    <location>
        <begin position="180"/>
        <end position="192"/>
    </location>
</feature>
<evidence type="ECO:0000313" key="2">
    <source>
        <dbReference type="EMBL" id="JAS77378.1"/>
    </source>
</evidence>
<feature type="compositionally biased region" description="Basic and acidic residues" evidence="1">
    <location>
        <begin position="432"/>
        <end position="449"/>
    </location>
</feature>
<gene>
    <name evidence="2" type="ORF">g.19006</name>
</gene>
<feature type="compositionally biased region" description="Basic and acidic residues" evidence="1">
    <location>
        <begin position="275"/>
        <end position="291"/>
    </location>
</feature>
<feature type="compositionally biased region" description="Basic and acidic residues" evidence="1">
    <location>
        <begin position="89"/>
        <end position="106"/>
    </location>
</feature>
<reference evidence="2" key="1">
    <citation type="submission" date="2015-11" db="EMBL/GenBank/DDBJ databases">
        <title>De novo transcriptome assembly of four potential Pierce s Disease insect vectors from Arizona vineyards.</title>
        <authorList>
            <person name="Tassone E.E."/>
        </authorList>
    </citation>
    <scope>NUCLEOTIDE SEQUENCE</scope>
</reference>
<dbReference type="AlphaFoldDB" id="A0A1B6HRT0"/>
<name>A0A1B6HRT0_9HEMI</name>
<feature type="region of interest" description="Disordered" evidence="1">
    <location>
        <begin position="1"/>
        <end position="56"/>
    </location>
</feature>
<organism evidence="2">
    <name type="scientific">Homalodisca liturata</name>
    <dbReference type="NCBI Taxonomy" id="320908"/>
    <lineage>
        <taxon>Eukaryota</taxon>
        <taxon>Metazoa</taxon>
        <taxon>Ecdysozoa</taxon>
        <taxon>Arthropoda</taxon>
        <taxon>Hexapoda</taxon>
        <taxon>Insecta</taxon>
        <taxon>Pterygota</taxon>
        <taxon>Neoptera</taxon>
        <taxon>Paraneoptera</taxon>
        <taxon>Hemiptera</taxon>
        <taxon>Auchenorrhyncha</taxon>
        <taxon>Membracoidea</taxon>
        <taxon>Cicadellidae</taxon>
        <taxon>Cicadellinae</taxon>
        <taxon>Proconiini</taxon>
        <taxon>Homalodisca</taxon>
    </lineage>
</organism>
<feature type="non-terminal residue" evidence="2">
    <location>
        <position position="449"/>
    </location>
</feature>
<feature type="region of interest" description="Disordered" evidence="1">
    <location>
        <begin position="78"/>
        <end position="449"/>
    </location>
</feature>
<accession>A0A1B6HRT0</accession>
<feature type="compositionally biased region" description="Basic and acidic residues" evidence="1">
    <location>
        <begin position="248"/>
        <end position="265"/>
    </location>
</feature>
<protein>
    <submittedName>
        <fullName evidence="2">Uncharacterized protein</fullName>
    </submittedName>
</protein>
<feature type="compositionally biased region" description="Basic and acidic residues" evidence="1">
    <location>
        <begin position="301"/>
        <end position="311"/>
    </location>
</feature>
<evidence type="ECO:0000256" key="1">
    <source>
        <dbReference type="SAM" id="MobiDB-lite"/>
    </source>
</evidence>
<feature type="compositionally biased region" description="Basic and acidic residues" evidence="1">
    <location>
        <begin position="209"/>
        <end position="238"/>
    </location>
</feature>
<feature type="compositionally biased region" description="Basic and acidic residues" evidence="1">
    <location>
        <begin position="404"/>
        <end position="424"/>
    </location>
</feature>
<proteinExistence type="predicted"/>